<organism evidence="4 5">
    <name type="scientific">Flectobacillus roseus</name>
    <dbReference type="NCBI Taxonomy" id="502259"/>
    <lineage>
        <taxon>Bacteria</taxon>
        <taxon>Pseudomonadati</taxon>
        <taxon>Bacteroidota</taxon>
        <taxon>Cytophagia</taxon>
        <taxon>Cytophagales</taxon>
        <taxon>Flectobacillaceae</taxon>
        <taxon>Flectobacillus</taxon>
    </lineage>
</organism>
<dbReference type="InterPro" id="IPR017850">
    <property type="entry name" value="Alkaline_phosphatase_core_sf"/>
</dbReference>
<keyword evidence="5" id="KW-1185">Reference proteome</keyword>
<evidence type="ECO:0000256" key="2">
    <source>
        <dbReference type="RuleBase" id="RU003946"/>
    </source>
</evidence>
<evidence type="ECO:0000313" key="5">
    <source>
        <dbReference type="Proteomes" id="UP001236507"/>
    </source>
</evidence>
<dbReference type="InterPro" id="IPR001952">
    <property type="entry name" value="Alkaline_phosphatase"/>
</dbReference>
<evidence type="ECO:0000256" key="3">
    <source>
        <dbReference type="SAM" id="SignalP"/>
    </source>
</evidence>
<protein>
    <submittedName>
        <fullName evidence="4">Alkaline phosphatase</fullName>
        <ecNumber evidence="4">3.1.3.1</ecNumber>
    </submittedName>
</protein>
<keyword evidence="3" id="KW-0732">Signal</keyword>
<keyword evidence="4" id="KW-0378">Hydrolase</keyword>
<gene>
    <name evidence="4" type="ORF">QM524_13570</name>
</gene>
<dbReference type="GO" id="GO:0004035">
    <property type="term" value="F:alkaline phosphatase activity"/>
    <property type="evidence" value="ECO:0007669"/>
    <property type="project" value="UniProtKB-EC"/>
</dbReference>
<keyword evidence="1" id="KW-0597">Phosphoprotein</keyword>
<comment type="caution">
    <text evidence="4">The sequence shown here is derived from an EMBL/GenBank/DDBJ whole genome shotgun (WGS) entry which is preliminary data.</text>
</comment>
<dbReference type="SUPFAM" id="SSF51695">
    <property type="entry name" value="PLC-like phosphodiesterases"/>
    <property type="match status" value="1"/>
</dbReference>
<dbReference type="Gene3D" id="3.20.20.190">
    <property type="entry name" value="Phosphatidylinositol (PI) phosphodiesterase"/>
    <property type="match status" value="1"/>
</dbReference>
<dbReference type="SMART" id="SM00098">
    <property type="entry name" value="alkPPc"/>
    <property type="match status" value="1"/>
</dbReference>
<dbReference type="EC" id="3.1.3.1" evidence="4"/>
<evidence type="ECO:0000256" key="1">
    <source>
        <dbReference type="ARBA" id="ARBA00022553"/>
    </source>
</evidence>
<comment type="similarity">
    <text evidence="2">Belongs to the alkaline phosphatase family.</text>
</comment>
<accession>A0ABT6Y9I5</accession>
<dbReference type="PANTHER" id="PTHR11596">
    <property type="entry name" value="ALKALINE PHOSPHATASE"/>
    <property type="match status" value="1"/>
</dbReference>
<dbReference type="SUPFAM" id="SSF53649">
    <property type="entry name" value="Alkaline phosphatase-like"/>
    <property type="match status" value="1"/>
</dbReference>
<reference evidence="4 5" key="1">
    <citation type="submission" date="2023-05" db="EMBL/GenBank/DDBJ databases">
        <title>Novel species of genus Flectobacillus isolated from stream in China.</title>
        <authorList>
            <person name="Lu H."/>
        </authorList>
    </citation>
    <scope>NUCLEOTIDE SEQUENCE [LARGE SCALE GENOMIC DNA]</scope>
    <source>
        <strain evidence="4 5">KCTC 42575</strain>
    </source>
</reference>
<dbReference type="CDD" id="cd16012">
    <property type="entry name" value="ALP"/>
    <property type="match status" value="1"/>
</dbReference>
<evidence type="ECO:0000313" key="4">
    <source>
        <dbReference type="EMBL" id="MDI9860242.1"/>
    </source>
</evidence>
<dbReference type="CDD" id="cd08577">
    <property type="entry name" value="PI-PLCc_GDPD_SF_unchar3"/>
    <property type="match status" value="1"/>
</dbReference>
<dbReference type="PRINTS" id="PR00113">
    <property type="entry name" value="ALKPHPHTASE"/>
</dbReference>
<feature type="signal peptide" evidence="3">
    <location>
        <begin position="1"/>
        <end position="19"/>
    </location>
</feature>
<feature type="chain" id="PRO_5047098985" evidence="3">
    <location>
        <begin position="20"/>
        <end position="603"/>
    </location>
</feature>
<dbReference type="EMBL" id="JASHIF010000010">
    <property type="protein sequence ID" value="MDI9860242.1"/>
    <property type="molecule type" value="Genomic_DNA"/>
</dbReference>
<dbReference type="InterPro" id="IPR039559">
    <property type="entry name" value="AIM6_PI-PLC-like_dom"/>
</dbReference>
<dbReference type="InterPro" id="IPR017946">
    <property type="entry name" value="PLC-like_Pdiesterase_TIM-brl"/>
</dbReference>
<dbReference type="Pfam" id="PF00245">
    <property type="entry name" value="Alk_phosphatase"/>
    <property type="match status" value="2"/>
</dbReference>
<sequence>MKKVLLFSILCCLGNVIFAQNYTLKNAHSHNDYEHQQPFYQAFGLGFGSIEADVYLQKDEIFVSHEVKDIHPSRTFRKLYLEPILREASINPNGIRPFQLLIDLKTEGVSTLTALQKQLQPYRQYFDRKNNPNAIQIVVSGERPAPSTWAQFDEIFYFDGRDKEAYPTDLQWRVPMISASFREFSKWNGLGRLPANEYKRLEAFVSKWHAAQKTVRFWGAPDNRTAYISFIKLGMDWIGTDHLEQLSEYLQKLPNNLSLVKPTHEAYYPTFKSDGIQKKSKNVILLIGDGMGIAQIYAGFTGNKGDLNVFRMKQIGLSKTSSADNYNTDSAAGATAMATGQKTNNRYLSVDAKGDSIATLPEVLNRYKIPSGVVVAEEITGATPAGFYAHQPERSWSSEIIKDLLKSPIKLAIGGGSTLISEAQKKANPSTLFLNDLSQLNPANPSKAIVLVQDSLVKPKQKGRGEYLSQAFDKAIAQLSTSKDGFFLMVEGSQIDHGGHANQLPFVVDEMIDFDKVIGKAMAFADKNGETTIIVTADHETGGLTLHDGNFTTGKLEGSFATPDHTGIPVMVFSYGPNSTLFQGFYENNTIFNKILQCFGKGK</sequence>
<proteinExistence type="inferred from homology"/>
<dbReference type="Proteomes" id="UP001236507">
    <property type="component" value="Unassembled WGS sequence"/>
</dbReference>
<dbReference type="RefSeq" id="WP_283345017.1">
    <property type="nucleotide sequence ID" value="NZ_JASHIF010000010.1"/>
</dbReference>
<dbReference type="Gene3D" id="3.40.720.10">
    <property type="entry name" value="Alkaline Phosphatase, subunit A"/>
    <property type="match status" value="1"/>
</dbReference>
<dbReference type="PANTHER" id="PTHR11596:SF5">
    <property type="entry name" value="ALKALINE PHOSPHATASE"/>
    <property type="match status" value="1"/>
</dbReference>
<name>A0ABT6Y9I5_9BACT</name>